<dbReference type="GeneID" id="17326972"/>
<reference evidence="4" key="1">
    <citation type="journal article" date="2013" name="Proc. Natl. Acad. Sci. U.S.A.">
        <title>Genome structure and metabolic features in the red seaweed Chondrus crispus shed light on evolution of the Archaeplastida.</title>
        <authorList>
            <person name="Collen J."/>
            <person name="Porcel B."/>
            <person name="Carre W."/>
            <person name="Ball S.G."/>
            <person name="Chaparro C."/>
            <person name="Tonon T."/>
            <person name="Barbeyron T."/>
            <person name="Michel G."/>
            <person name="Noel B."/>
            <person name="Valentin K."/>
            <person name="Elias M."/>
            <person name="Artiguenave F."/>
            <person name="Arun A."/>
            <person name="Aury J.M."/>
            <person name="Barbosa-Neto J.F."/>
            <person name="Bothwell J.H."/>
            <person name="Bouget F.Y."/>
            <person name="Brillet L."/>
            <person name="Cabello-Hurtado F."/>
            <person name="Capella-Gutierrez S."/>
            <person name="Charrier B."/>
            <person name="Cladiere L."/>
            <person name="Cock J.M."/>
            <person name="Coelho S.M."/>
            <person name="Colleoni C."/>
            <person name="Czjzek M."/>
            <person name="Da Silva C."/>
            <person name="Delage L."/>
            <person name="Denoeud F."/>
            <person name="Deschamps P."/>
            <person name="Dittami S.M."/>
            <person name="Gabaldon T."/>
            <person name="Gachon C.M."/>
            <person name="Groisillier A."/>
            <person name="Herve C."/>
            <person name="Jabbari K."/>
            <person name="Katinka M."/>
            <person name="Kloareg B."/>
            <person name="Kowalczyk N."/>
            <person name="Labadie K."/>
            <person name="Leblanc C."/>
            <person name="Lopez P.J."/>
            <person name="McLachlan D.H."/>
            <person name="Meslet-Cladiere L."/>
            <person name="Moustafa A."/>
            <person name="Nehr Z."/>
            <person name="Nyvall Collen P."/>
            <person name="Panaud O."/>
            <person name="Partensky F."/>
            <person name="Poulain J."/>
            <person name="Rensing S.A."/>
            <person name="Rousvoal S."/>
            <person name="Samson G."/>
            <person name="Symeonidi A."/>
            <person name="Weissenbach J."/>
            <person name="Zambounis A."/>
            <person name="Wincker P."/>
            <person name="Boyen C."/>
        </authorList>
    </citation>
    <scope>NUCLEOTIDE SEQUENCE [LARGE SCALE GENOMIC DNA]</scope>
    <source>
        <strain evidence="4">cv. Stackhouse</strain>
    </source>
</reference>
<dbReference type="Pfam" id="PF13516">
    <property type="entry name" value="LRR_6"/>
    <property type="match status" value="1"/>
</dbReference>
<dbReference type="InterPro" id="IPR032675">
    <property type="entry name" value="LRR_dom_sf"/>
</dbReference>
<proteinExistence type="predicted"/>
<dbReference type="SUPFAM" id="SSF52047">
    <property type="entry name" value="RNI-like"/>
    <property type="match status" value="1"/>
</dbReference>
<dbReference type="InterPro" id="IPR001611">
    <property type="entry name" value="Leu-rich_rpt"/>
</dbReference>
<dbReference type="AlphaFoldDB" id="R7QPL7"/>
<name>R7QPL7_CHOCR</name>
<dbReference type="PROSITE" id="PS50181">
    <property type="entry name" value="FBOX"/>
    <property type="match status" value="1"/>
</dbReference>
<evidence type="ECO:0000256" key="1">
    <source>
        <dbReference type="SAM" id="MobiDB-lite"/>
    </source>
</evidence>
<accession>R7QPL7</accession>
<dbReference type="Gramene" id="CDF39340">
    <property type="protein sequence ID" value="CDF39340"/>
    <property type="gene ID" value="CHC_T00009575001"/>
</dbReference>
<dbReference type="InterPro" id="IPR001810">
    <property type="entry name" value="F-box_dom"/>
</dbReference>
<dbReference type="RefSeq" id="XP_005719251.1">
    <property type="nucleotide sequence ID" value="XM_005719194.1"/>
</dbReference>
<dbReference type="STRING" id="2769.R7QPL7"/>
<dbReference type="Gene3D" id="1.20.1280.50">
    <property type="match status" value="1"/>
</dbReference>
<feature type="region of interest" description="Disordered" evidence="1">
    <location>
        <begin position="45"/>
        <end position="94"/>
    </location>
</feature>
<dbReference type="SMART" id="SM00256">
    <property type="entry name" value="FBOX"/>
    <property type="match status" value="1"/>
</dbReference>
<gene>
    <name evidence="3" type="ORF">CHC_T00009575001</name>
</gene>
<evidence type="ECO:0000259" key="2">
    <source>
        <dbReference type="PROSITE" id="PS50181"/>
    </source>
</evidence>
<dbReference type="PANTHER" id="PTHR13318">
    <property type="entry name" value="PARTNER OF PAIRED, ISOFORM B-RELATED"/>
    <property type="match status" value="1"/>
</dbReference>
<protein>
    <submittedName>
        <fullName evidence="3">F-box and leucine rich repeat containing protein</fullName>
    </submittedName>
</protein>
<dbReference type="Gene3D" id="3.80.10.10">
    <property type="entry name" value="Ribonuclease Inhibitor"/>
    <property type="match status" value="3"/>
</dbReference>
<evidence type="ECO:0000313" key="3">
    <source>
        <dbReference type="EMBL" id="CDF39340.1"/>
    </source>
</evidence>
<dbReference type="SMART" id="SM00367">
    <property type="entry name" value="LRR_CC"/>
    <property type="match status" value="8"/>
</dbReference>
<organism evidence="3 4">
    <name type="scientific">Chondrus crispus</name>
    <name type="common">Carrageen Irish moss</name>
    <name type="synonym">Polymorpha crispa</name>
    <dbReference type="NCBI Taxonomy" id="2769"/>
    <lineage>
        <taxon>Eukaryota</taxon>
        <taxon>Rhodophyta</taxon>
        <taxon>Florideophyceae</taxon>
        <taxon>Rhodymeniophycidae</taxon>
        <taxon>Gigartinales</taxon>
        <taxon>Gigartinaceae</taxon>
        <taxon>Chondrus</taxon>
    </lineage>
</organism>
<dbReference type="OrthoDB" id="4193at2759"/>
<dbReference type="InterPro" id="IPR006553">
    <property type="entry name" value="Leu-rich_rpt_Cys-con_subtyp"/>
</dbReference>
<dbReference type="Pfam" id="PF12937">
    <property type="entry name" value="F-box-like"/>
    <property type="match status" value="1"/>
</dbReference>
<dbReference type="EMBL" id="HG002022">
    <property type="protein sequence ID" value="CDF39340.1"/>
    <property type="molecule type" value="Genomic_DNA"/>
</dbReference>
<dbReference type="PhylomeDB" id="R7QPL7"/>
<feature type="domain" description="F-box" evidence="2">
    <location>
        <begin position="93"/>
        <end position="140"/>
    </location>
</feature>
<dbReference type="KEGG" id="ccp:CHC_T00009575001"/>
<keyword evidence="4" id="KW-1185">Reference proteome</keyword>
<dbReference type="Proteomes" id="UP000012073">
    <property type="component" value="Unassembled WGS sequence"/>
</dbReference>
<dbReference type="GO" id="GO:0031146">
    <property type="term" value="P:SCF-dependent proteasomal ubiquitin-dependent protein catabolic process"/>
    <property type="evidence" value="ECO:0007669"/>
    <property type="project" value="TreeGrafter"/>
</dbReference>
<dbReference type="GO" id="GO:0019005">
    <property type="term" value="C:SCF ubiquitin ligase complex"/>
    <property type="evidence" value="ECO:0007669"/>
    <property type="project" value="TreeGrafter"/>
</dbReference>
<dbReference type="Pfam" id="PF25372">
    <property type="entry name" value="DUF7885"/>
    <property type="match status" value="1"/>
</dbReference>
<evidence type="ECO:0000313" key="4">
    <source>
        <dbReference type="Proteomes" id="UP000012073"/>
    </source>
</evidence>
<sequence length="430" mass="48855">MEHTLVDKSIALRDDDHVEITVLDPDQRDEMQRDRERLLRSHREFSAQVPSQHGLKRPFPFESSSVQKNVGAKRLRKDAGTRGRPETQGTVPKSPLDVLTDDLLMEIFSHLPQLPSILTIRQVCQRWKTLSCNPRLWRALSFEGHEHVTSSNVKALCRSMSTFPMLKTLSLAKVHGVGDEEVRNIPRTCAASLQDVDLSWCSGATDKSVVEFSRCPGLRELRLSHCRRVTRRSVRILAVRCPRLQVLDMNCISGVRDSLLKVIGQNCPFLRVLNIANARNVTDEGVTHMTRGCVRLEVLDLSWCLRISDYSVLRIAENLPHLRELGLSETRVTDIGMSELTRCCTRLQILHLARCVYITDTGVDSIISHCQKRLISLNLATCELVSDQFVERLIRECPKLKSLDVSKLPCREISGMLDQITNARDIEVYF</sequence>
<dbReference type="InterPro" id="IPR057207">
    <property type="entry name" value="FBXL15_LRR"/>
</dbReference>
<dbReference type="OMA" id="NSAAREC"/>